<dbReference type="AlphaFoldDB" id="A0A6V7V680"/>
<name>A0A6V7V680_MELEN</name>
<keyword evidence="1" id="KW-0472">Membrane</keyword>
<reference evidence="2 3" key="1">
    <citation type="submission" date="2020-08" db="EMBL/GenBank/DDBJ databases">
        <authorList>
            <person name="Koutsovoulos G."/>
            <person name="Danchin GJ E."/>
        </authorList>
    </citation>
    <scope>NUCLEOTIDE SEQUENCE [LARGE SCALE GENOMIC DNA]</scope>
</reference>
<evidence type="ECO:0000313" key="3">
    <source>
        <dbReference type="Proteomes" id="UP000580250"/>
    </source>
</evidence>
<comment type="caution">
    <text evidence="2">The sequence shown here is derived from an EMBL/GenBank/DDBJ whole genome shotgun (WGS) entry which is preliminary data.</text>
</comment>
<dbReference type="EMBL" id="CAJEWN010000169">
    <property type="protein sequence ID" value="CAD2170473.1"/>
    <property type="molecule type" value="Genomic_DNA"/>
</dbReference>
<evidence type="ECO:0000256" key="1">
    <source>
        <dbReference type="SAM" id="Phobius"/>
    </source>
</evidence>
<protein>
    <submittedName>
        <fullName evidence="2">Uncharacterized protein</fullName>
    </submittedName>
</protein>
<accession>A0A6V7V680</accession>
<keyword evidence="1" id="KW-1133">Transmembrane helix</keyword>
<keyword evidence="1" id="KW-0812">Transmembrane</keyword>
<sequence length="76" mass="8864">MPLFVILLTFLLLFLLICNVFWLAFSDIIFEGHLFGGPHMGRGWFAAAIICIIFFICVFVLYSFALLDFLERINWI</sequence>
<feature type="transmembrane region" description="Helical" evidence="1">
    <location>
        <begin position="42"/>
        <end position="67"/>
    </location>
</feature>
<proteinExistence type="predicted"/>
<gene>
    <name evidence="2" type="ORF">MENT_LOCUS21883</name>
</gene>
<evidence type="ECO:0000313" key="2">
    <source>
        <dbReference type="EMBL" id="CAD2170473.1"/>
    </source>
</evidence>
<organism evidence="2 3">
    <name type="scientific">Meloidogyne enterolobii</name>
    <name type="common">Root-knot nematode worm</name>
    <name type="synonym">Meloidogyne mayaguensis</name>
    <dbReference type="NCBI Taxonomy" id="390850"/>
    <lineage>
        <taxon>Eukaryota</taxon>
        <taxon>Metazoa</taxon>
        <taxon>Ecdysozoa</taxon>
        <taxon>Nematoda</taxon>
        <taxon>Chromadorea</taxon>
        <taxon>Rhabditida</taxon>
        <taxon>Tylenchina</taxon>
        <taxon>Tylenchomorpha</taxon>
        <taxon>Tylenchoidea</taxon>
        <taxon>Meloidogynidae</taxon>
        <taxon>Meloidogyninae</taxon>
        <taxon>Meloidogyne</taxon>
    </lineage>
</organism>
<dbReference type="Proteomes" id="UP000580250">
    <property type="component" value="Unassembled WGS sequence"/>
</dbReference>